<evidence type="ECO:0000256" key="7">
    <source>
        <dbReference type="ARBA" id="ARBA00023128"/>
    </source>
</evidence>
<dbReference type="GO" id="GO:0032865">
    <property type="term" value="C:ERMES complex"/>
    <property type="evidence" value="ECO:0007669"/>
    <property type="project" value="InterPro"/>
</dbReference>
<evidence type="ECO:0000313" key="11">
    <source>
        <dbReference type="EMBL" id="KAJ1975066.1"/>
    </source>
</evidence>
<dbReference type="AlphaFoldDB" id="A0A9W8B441"/>
<dbReference type="GO" id="GO:0008289">
    <property type="term" value="F:lipid binding"/>
    <property type="evidence" value="ECO:0007669"/>
    <property type="project" value="UniProtKB-KW"/>
</dbReference>
<feature type="compositionally biased region" description="Polar residues" evidence="9">
    <location>
        <begin position="74"/>
        <end position="100"/>
    </location>
</feature>
<organism evidence="11 12">
    <name type="scientific">Dimargaris verticillata</name>
    <dbReference type="NCBI Taxonomy" id="2761393"/>
    <lineage>
        <taxon>Eukaryota</taxon>
        <taxon>Fungi</taxon>
        <taxon>Fungi incertae sedis</taxon>
        <taxon>Zoopagomycota</taxon>
        <taxon>Kickxellomycotina</taxon>
        <taxon>Dimargaritomycetes</taxon>
        <taxon>Dimargaritales</taxon>
        <taxon>Dimargaritaceae</taxon>
        <taxon>Dimargaris</taxon>
    </lineage>
</organism>
<keyword evidence="2" id="KW-0813">Transport</keyword>
<keyword evidence="3" id="KW-1000">Mitochondrion outer membrane</keyword>
<evidence type="ECO:0000259" key="10">
    <source>
        <dbReference type="PROSITE" id="PS51847"/>
    </source>
</evidence>
<evidence type="ECO:0000256" key="8">
    <source>
        <dbReference type="ARBA" id="ARBA00023136"/>
    </source>
</evidence>
<dbReference type="GO" id="GO:1990456">
    <property type="term" value="P:mitochondrion-endoplasmic reticulum membrane tethering"/>
    <property type="evidence" value="ECO:0007669"/>
    <property type="project" value="TreeGrafter"/>
</dbReference>
<dbReference type="InterPro" id="IPR027532">
    <property type="entry name" value="Mdm12"/>
</dbReference>
<keyword evidence="6" id="KW-0446">Lipid-binding</keyword>
<keyword evidence="12" id="KW-1185">Reference proteome</keyword>
<proteinExistence type="predicted"/>
<gene>
    <name evidence="11" type="primary">MDM12_2</name>
    <name evidence="11" type="ORF">H4R34_004479</name>
</gene>
<comment type="subcellular location">
    <subcellularLocation>
        <location evidence="1">Membrane</location>
    </subcellularLocation>
</comment>
<feature type="region of interest" description="Disordered" evidence="9">
    <location>
        <begin position="114"/>
        <end position="157"/>
    </location>
</feature>
<evidence type="ECO:0000256" key="2">
    <source>
        <dbReference type="ARBA" id="ARBA00022448"/>
    </source>
</evidence>
<evidence type="ECO:0000256" key="4">
    <source>
        <dbReference type="ARBA" id="ARBA00022824"/>
    </source>
</evidence>
<dbReference type="EMBL" id="JANBQB010000573">
    <property type="protein sequence ID" value="KAJ1975066.1"/>
    <property type="molecule type" value="Genomic_DNA"/>
</dbReference>
<keyword evidence="5" id="KW-0445">Lipid transport</keyword>
<evidence type="ECO:0000256" key="5">
    <source>
        <dbReference type="ARBA" id="ARBA00023055"/>
    </source>
</evidence>
<evidence type="ECO:0000256" key="3">
    <source>
        <dbReference type="ARBA" id="ARBA00022787"/>
    </source>
</evidence>
<feature type="domain" description="SMP-LTD" evidence="10">
    <location>
        <begin position="1"/>
        <end position="239"/>
    </location>
</feature>
<name>A0A9W8B441_9FUNG</name>
<dbReference type="Proteomes" id="UP001151582">
    <property type="component" value="Unassembled WGS sequence"/>
</dbReference>
<dbReference type="OrthoDB" id="3356905at2759"/>
<dbReference type="GO" id="GO:0015914">
    <property type="term" value="P:phospholipid transport"/>
    <property type="evidence" value="ECO:0007669"/>
    <property type="project" value="TreeGrafter"/>
</dbReference>
<evidence type="ECO:0000256" key="6">
    <source>
        <dbReference type="ARBA" id="ARBA00023121"/>
    </source>
</evidence>
<evidence type="ECO:0000313" key="12">
    <source>
        <dbReference type="Proteomes" id="UP001151582"/>
    </source>
</evidence>
<dbReference type="PANTHER" id="PTHR28204">
    <property type="entry name" value="MITOCHONDRIAL DISTRIBUTION AND MORPHOLOGY PROTEIN 12"/>
    <property type="match status" value="1"/>
</dbReference>
<dbReference type="GO" id="GO:0007005">
    <property type="term" value="P:mitochondrion organization"/>
    <property type="evidence" value="ECO:0007669"/>
    <property type="project" value="InterPro"/>
</dbReference>
<feature type="region of interest" description="Disordered" evidence="9">
    <location>
        <begin position="66"/>
        <end position="100"/>
    </location>
</feature>
<dbReference type="PANTHER" id="PTHR28204:SF1">
    <property type="entry name" value="MITOCHONDRIAL DISTRIBUTION AND MORPHOLOGY PROTEIN 12"/>
    <property type="match status" value="1"/>
</dbReference>
<reference evidence="11" key="1">
    <citation type="submission" date="2022-07" db="EMBL/GenBank/DDBJ databases">
        <title>Phylogenomic reconstructions and comparative analyses of Kickxellomycotina fungi.</title>
        <authorList>
            <person name="Reynolds N.K."/>
            <person name="Stajich J.E."/>
            <person name="Barry K."/>
            <person name="Grigoriev I.V."/>
            <person name="Crous P."/>
            <person name="Smith M.E."/>
        </authorList>
    </citation>
    <scope>NUCLEOTIDE SEQUENCE</scope>
    <source>
        <strain evidence="11">RSA 567</strain>
    </source>
</reference>
<keyword evidence="8" id="KW-0472">Membrane</keyword>
<sequence length="239" mass="26465">MSFEIYWDKLDHTVAKTVRERLNTQFAAMDKPDIIGDLEIADLDFGSVPPTVEILDITDPFPEFYWPDADNGHDTNQAHPMSAKSTTKDLPNASANTSNDPSYFLAAGETSLAHEPTPAWPAPGSNKPSTTGSIRGTHHSLPHQTLPPRRGPKATPPPILPQEIPMPTPRAQDTQIHLALAYKGDMNVTIRTSLRLNYPSLAFVELPVVLRMTGFDFSGKQRQLIPLHSELTSRWQTIP</sequence>
<dbReference type="Pfam" id="PF26544">
    <property type="entry name" value="Mdm12"/>
    <property type="match status" value="2"/>
</dbReference>
<dbReference type="PROSITE" id="PS51847">
    <property type="entry name" value="SMP"/>
    <property type="match status" value="1"/>
</dbReference>
<protein>
    <submittedName>
        <fullName evidence="11">Mitochondrial distribution and morphology protein 12</fullName>
    </submittedName>
</protein>
<accession>A0A9W8B441</accession>
<keyword evidence="7" id="KW-0496">Mitochondrion</keyword>
<dbReference type="InterPro" id="IPR031468">
    <property type="entry name" value="SMP_LBD"/>
</dbReference>
<comment type="caution">
    <text evidence="11">The sequence shown here is derived from an EMBL/GenBank/DDBJ whole genome shotgun (WGS) entry which is preliminary data.</text>
</comment>
<keyword evidence="4" id="KW-0256">Endoplasmic reticulum</keyword>
<evidence type="ECO:0000256" key="1">
    <source>
        <dbReference type="ARBA" id="ARBA00004370"/>
    </source>
</evidence>
<evidence type="ECO:0000256" key="9">
    <source>
        <dbReference type="SAM" id="MobiDB-lite"/>
    </source>
</evidence>